<evidence type="ECO:0000313" key="3">
    <source>
        <dbReference type="EMBL" id="CAF1170693.1"/>
    </source>
</evidence>
<name>A0A818SZ92_9BILA</name>
<dbReference type="EMBL" id="CAJNOT010003541">
    <property type="protein sequence ID" value="CAF1389207.1"/>
    <property type="molecule type" value="Genomic_DNA"/>
</dbReference>
<dbReference type="Proteomes" id="UP000663836">
    <property type="component" value="Unassembled WGS sequence"/>
</dbReference>
<proteinExistence type="predicted"/>
<reference evidence="7" key="1">
    <citation type="submission" date="2021-02" db="EMBL/GenBank/DDBJ databases">
        <authorList>
            <person name="Nowell W R."/>
        </authorList>
    </citation>
    <scope>NUCLEOTIDE SEQUENCE</scope>
</reference>
<dbReference type="EMBL" id="CAJOBD010000461">
    <property type="protein sequence ID" value="CAF3672718.1"/>
    <property type="molecule type" value="Genomic_DNA"/>
</dbReference>
<evidence type="ECO:0000313" key="8">
    <source>
        <dbReference type="EMBL" id="CAF3796589.1"/>
    </source>
</evidence>
<keyword evidence="1" id="KW-0732">Signal</keyword>
<dbReference type="Proteomes" id="UP000663874">
    <property type="component" value="Unassembled WGS sequence"/>
</dbReference>
<feature type="domain" description="Apple" evidence="2">
    <location>
        <begin position="148"/>
        <end position="207"/>
    </location>
</feature>
<evidence type="ECO:0000313" key="7">
    <source>
        <dbReference type="EMBL" id="CAF3672718.1"/>
    </source>
</evidence>
<dbReference type="EMBL" id="CAJNOO010001562">
    <property type="protein sequence ID" value="CAF1170693.1"/>
    <property type="molecule type" value="Genomic_DNA"/>
</dbReference>
<dbReference type="InterPro" id="IPR003609">
    <property type="entry name" value="Pan_app"/>
</dbReference>
<feature type="chain" id="PRO_5035616366" description="Apple domain-containing protein" evidence="1">
    <location>
        <begin position="20"/>
        <end position="207"/>
    </location>
</feature>
<evidence type="ECO:0000313" key="6">
    <source>
        <dbReference type="EMBL" id="CAF3521556.1"/>
    </source>
</evidence>
<dbReference type="Proteomes" id="UP000663882">
    <property type="component" value="Unassembled WGS sequence"/>
</dbReference>
<dbReference type="Proteomes" id="UP000663889">
    <property type="component" value="Unassembled WGS sequence"/>
</dbReference>
<evidence type="ECO:0000256" key="1">
    <source>
        <dbReference type="SAM" id="SignalP"/>
    </source>
</evidence>
<comment type="caution">
    <text evidence="7">The sequence shown here is derived from an EMBL/GenBank/DDBJ whole genome shotgun (WGS) entry which is preliminary data.</text>
</comment>
<dbReference type="EMBL" id="CAJOBE010002065">
    <property type="protein sequence ID" value="CAF3796589.1"/>
    <property type="molecule type" value="Genomic_DNA"/>
</dbReference>
<evidence type="ECO:0000313" key="9">
    <source>
        <dbReference type="Proteomes" id="UP000663836"/>
    </source>
</evidence>
<feature type="signal peptide" evidence="1">
    <location>
        <begin position="1"/>
        <end position="19"/>
    </location>
</feature>
<gene>
    <name evidence="8" type="ORF">FNK824_LOCUS14754</name>
    <name evidence="7" type="ORF">JBS370_LOCUS7651</name>
    <name evidence="6" type="ORF">OTI717_LOCUS2831</name>
    <name evidence="3" type="ORF">RFH988_LOCUS22956</name>
    <name evidence="4" type="ORF">SEV965_LOCUS28805</name>
    <name evidence="5" type="ORF">ZHD862_LOCUS32532</name>
</gene>
<accession>A0A818SZ92</accession>
<evidence type="ECO:0000259" key="2">
    <source>
        <dbReference type="PROSITE" id="PS50948"/>
    </source>
</evidence>
<dbReference type="EMBL" id="CAJNOU010002792">
    <property type="protein sequence ID" value="CAF1349891.1"/>
    <property type="molecule type" value="Genomic_DNA"/>
</dbReference>
<protein>
    <recommendedName>
        <fullName evidence="2">Apple domain-containing protein</fullName>
    </recommendedName>
</protein>
<dbReference type="Proteomes" id="UP000663864">
    <property type="component" value="Unassembled WGS sequence"/>
</dbReference>
<sequence length="207" mass="22310">MEWYIVFLFLTGHFSMTQAACFLPIKFYIDCGVIRTASSTYQLCQSHQMTVLNLTNGTASLISDIAVLNTTLKAQNCNGNFWYSSGSQTALAGDANGLSGLLNGLTNLLGAVLCIIPLICPATTTPAPITMAFTICTRTIQQNIIQKCSTPSQRLGIVQFQFNKQNMFAGVLNTFSSRSQIACSGICSSDDSCIGVTFNNGTCTLYM</sequence>
<dbReference type="PROSITE" id="PS50948">
    <property type="entry name" value="PAN"/>
    <property type="match status" value="1"/>
</dbReference>
<dbReference type="OrthoDB" id="10052275at2759"/>
<evidence type="ECO:0000313" key="4">
    <source>
        <dbReference type="EMBL" id="CAF1349891.1"/>
    </source>
</evidence>
<dbReference type="AlphaFoldDB" id="A0A818SZ92"/>
<evidence type="ECO:0000313" key="5">
    <source>
        <dbReference type="EMBL" id="CAF1389207.1"/>
    </source>
</evidence>
<dbReference type="Proteomes" id="UP000663823">
    <property type="component" value="Unassembled WGS sequence"/>
</dbReference>
<organism evidence="7 9">
    <name type="scientific">Rotaria sordida</name>
    <dbReference type="NCBI Taxonomy" id="392033"/>
    <lineage>
        <taxon>Eukaryota</taxon>
        <taxon>Metazoa</taxon>
        <taxon>Spiralia</taxon>
        <taxon>Gnathifera</taxon>
        <taxon>Rotifera</taxon>
        <taxon>Eurotatoria</taxon>
        <taxon>Bdelloidea</taxon>
        <taxon>Philodinida</taxon>
        <taxon>Philodinidae</taxon>
        <taxon>Rotaria</taxon>
    </lineage>
</organism>
<dbReference type="EMBL" id="CAJOAX010000144">
    <property type="protein sequence ID" value="CAF3521556.1"/>
    <property type="molecule type" value="Genomic_DNA"/>
</dbReference>